<name>A0A6M4WIR2_9ACTN</name>
<feature type="transmembrane region" description="Helical" evidence="8">
    <location>
        <begin position="122"/>
        <end position="148"/>
    </location>
</feature>
<proteinExistence type="inferred from homology"/>
<evidence type="ECO:0000256" key="9">
    <source>
        <dbReference type="SAM" id="MobiDB-lite"/>
    </source>
</evidence>
<keyword evidence="4" id="KW-1003">Cell membrane</keyword>
<evidence type="ECO:0000256" key="5">
    <source>
        <dbReference type="ARBA" id="ARBA00022692"/>
    </source>
</evidence>
<keyword evidence="5 8" id="KW-0812">Transmembrane</keyword>
<evidence type="ECO:0000256" key="8">
    <source>
        <dbReference type="RuleBase" id="RU363032"/>
    </source>
</evidence>
<keyword evidence="3 8" id="KW-0813">Transport</keyword>
<dbReference type="PANTHER" id="PTHR42929">
    <property type="entry name" value="INNER MEMBRANE ABC TRANSPORTER PERMEASE PROTEIN YDCU-RELATED-RELATED"/>
    <property type="match status" value="1"/>
</dbReference>
<dbReference type="Pfam" id="PF00528">
    <property type="entry name" value="BPD_transp_1"/>
    <property type="match status" value="1"/>
</dbReference>
<evidence type="ECO:0000313" key="12">
    <source>
        <dbReference type="Proteomes" id="UP000502665"/>
    </source>
</evidence>
<feature type="transmembrane region" description="Helical" evidence="8">
    <location>
        <begin position="38"/>
        <end position="59"/>
    </location>
</feature>
<dbReference type="GO" id="GO:0055085">
    <property type="term" value="P:transmembrane transport"/>
    <property type="evidence" value="ECO:0007669"/>
    <property type="project" value="InterPro"/>
</dbReference>
<feature type="compositionally biased region" description="Pro residues" evidence="9">
    <location>
        <begin position="11"/>
        <end position="21"/>
    </location>
</feature>
<dbReference type="Gene3D" id="1.10.3720.10">
    <property type="entry name" value="MetI-like"/>
    <property type="match status" value="1"/>
</dbReference>
<evidence type="ECO:0000256" key="6">
    <source>
        <dbReference type="ARBA" id="ARBA00022989"/>
    </source>
</evidence>
<reference evidence="11" key="1">
    <citation type="submission" date="2020-03" db="EMBL/GenBank/DDBJ databases">
        <title>Molecular networking-based the target discovery of potent antiproliferative macrolactams: 5/6/7/16 polycyclic ansamycins and glycosylated trienomycin from Streptomyces cacaoi subsp. asoensis.</title>
        <authorList>
            <person name="Liu L.-L."/>
        </authorList>
    </citation>
    <scope>NUCLEOTIDE SEQUENCE [LARGE SCALE GENOMIC DNA]</scope>
    <source>
        <strain evidence="11">H2S5</strain>
    </source>
</reference>
<dbReference type="PANTHER" id="PTHR42929:SF5">
    <property type="entry name" value="ABC TRANSPORTER PERMEASE PROTEIN"/>
    <property type="match status" value="1"/>
</dbReference>
<evidence type="ECO:0000313" key="11">
    <source>
        <dbReference type="EMBL" id="QJT00049.1"/>
    </source>
</evidence>
<dbReference type="EMBL" id="CP049838">
    <property type="protein sequence ID" value="QJT00049.1"/>
    <property type="molecule type" value="Genomic_DNA"/>
</dbReference>
<evidence type="ECO:0000256" key="1">
    <source>
        <dbReference type="ARBA" id="ARBA00004651"/>
    </source>
</evidence>
<feature type="domain" description="ABC transmembrane type-1" evidence="10">
    <location>
        <begin position="90"/>
        <end position="296"/>
    </location>
</feature>
<dbReference type="Proteomes" id="UP000502665">
    <property type="component" value="Chromosome"/>
</dbReference>
<sequence length="313" mass="33409">MTMAGSVLAPNPAPAAAPTPAPGKSRLGRALSDRRTRFGLLNATPVVVYLLILFVYPIFSTLMLSLKGEGGGFTFHWYTDAFQGANLEILLTTLRISAETSLLALVIGFVLASAISRLKPLWAGLAMLVVVVPHFISALVRTYGWIILLGDNGVVNNVLTDIHFPGAPFQLLYNEIGVVIGTTAVMLPYTVLLLYAVMKGIDRRLLAAAAGMGAGRITIFRRVYLPLVAPGLVNAGILSFILCLGYYLTPALMGGEKQTMVASLIDEQVMKQNQWNGASALGIILLLLTFAGLLLLKLLQSAGEALRNRGTAS</sequence>
<evidence type="ECO:0000256" key="2">
    <source>
        <dbReference type="ARBA" id="ARBA00007069"/>
    </source>
</evidence>
<dbReference type="InterPro" id="IPR000515">
    <property type="entry name" value="MetI-like"/>
</dbReference>
<dbReference type="CDD" id="cd06261">
    <property type="entry name" value="TM_PBP2"/>
    <property type="match status" value="1"/>
</dbReference>
<comment type="subcellular location">
    <subcellularLocation>
        <location evidence="1 8">Cell membrane</location>
        <topology evidence="1 8">Multi-pass membrane protein</topology>
    </subcellularLocation>
</comment>
<keyword evidence="6 8" id="KW-1133">Transmembrane helix</keyword>
<evidence type="ECO:0000256" key="3">
    <source>
        <dbReference type="ARBA" id="ARBA00022448"/>
    </source>
</evidence>
<comment type="similarity">
    <text evidence="2">Belongs to the binding-protein-dependent transport system permease family. CysTW subfamily.</text>
</comment>
<accession>A0A6M4WIR2</accession>
<feature type="transmembrane region" description="Helical" evidence="8">
    <location>
        <begin position="96"/>
        <end position="115"/>
    </location>
</feature>
<organism evidence="11 12">
    <name type="scientific">Streptomyces asoensis</name>
    <dbReference type="NCBI Taxonomy" id="249586"/>
    <lineage>
        <taxon>Bacteria</taxon>
        <taxon>Bacillati</taxon>
        <taxon>Actinomycetota</taxon>
        <taxon>Actinomycetes</taxon>
        <taxon>Kitasatosporales</taxon>
        <taxon>Streptomycetaceae</taxon>
        <taxon>Streptomyces</taxon>
    </lineage>
</organism>
<gene>
    <name evidence="11" type="ORF">G9272_06945</name>
</gene>
<keyword evidence="12" id="KW-1185">Reference proteome</keyword>
<evidence type="ECO:0000256" key="7">
    <source>
        <dbReference type="ARBA" id="ARBA00023136"/>
    </source>
</evidence>
<evidence type="ECO:0000256" key="4">
    <source>
        <dbReference type="ARBA" id="ARBA00022475"/>
    </source>
</evidence>
<feature type="transmembrane region" description="Helical" evidence="8">
    <location>
        <begin position="223"/>
        <end position="248"/>
    </location>
</feature>
<dbReference type="GO" id="GO:0005886">
    <property type="term" value="C:plasma membrane"/>
    <property type="evidence" value="ECO:0007669"/>
    <property type="project" value="UniProtKB-SubCell"/>
</dbReference>
<dbReference type="SUPFAM" id="SSF161098">
    <property type="entry name" value="MetI-like"/>
    <property type="match status" value="1"/>
</dbReference>
<keyword evidence="7 8" id="KW-0472">Membrane</keyword>
<dbReference type="AlphaFoldDB" id="A0A6M4WIR2"/>
<protein>
    <submittedName>
        <fullName evidence="11">ABC transporter permease</fullName>
    </submittedName>
</protein>
<feature type="transmembrane region" description="Helical" evidence="8">
    <location>
        <begin position="176"/>
        <end position="197"/>
    </location>
</feature>
<dbReference type="InterPro" id="IPR035906">
    <property type="entry name" value="MetI-like_sf"/>
</dbReference>
<dbReference type="PROSITE" id="PS50928">
    <property type="entry name" value="ABC_TM1"/>
    <property type="match status" value="1"/>
</dbReference>
<feature type="region of interest" description="Disordered" evidence="9">
    <location>
        <begin position="1"/>
        <end position="26"/>
    </location>
</feature>
<evidence type="ECO:0000259" key="10">
    <source>
        <dbReference type="PROSITE" id="PS50928"/>
    </source>
</evidence>
<feature type="transmembrane region" description="Helical" evidence="8">
    <location>
        <begin position="278"/>
        <end position="299"/>
    </location>
</feature>